<keyword evidence="2" id="KW-0472">Membrane</keyword>
<evidence type="ECO:0000313" key="6">
    <source>
        <dbReference type="Proteomes" id="UP000053860"/>
    </source>
</evidence>
<dbReference type="Gene3D" id="2.40.170.20">
    <property type="entry name" value="TonB-dependent receptor, beta-barrel domain"/>
    <property type="match status" value="1"/>
</dbReference>
<sequence length="314" mass="35925">NLFAGFTRSFSPTLSLQASLAAEHYRSRETSGDSEQLLWNDLAWFPSLNLSYTASAAHILQFELSSDKSYPPYWSLNPSVYHFGAYGVAFGNPQLRPKNSYNAGITWIIRQKYVVRPFFSHITDYYTQLPYQSPDHLRQEFVMQNFDFRRNAGVMVVLPFNVGKKISSRFVVNGVYLREKDEIFYDIPFDRETFYGVLQLKSDIRISEQPNLKMNLSGYWATPGAIQGIYDLGGSGDLSAGITWSSKNDRAKLILKGEDLLKTRTPNATINYMGQKSSLDVTPDSRMLSLSFVYRFGDYKDKEREEPDTSRFGM</sequence>
<keyword evidence="3" id="KW-0998">Cell outer membrane</keyword>
<evidence type="ECO:0000259" key="4">
    <source>
        <dbReference type="Pfam" id="PF14905"/>
    </source>
</evidence>
<comment type="caution">
    <text evidence="5">The sequence shown here is derived from an EMBL/GenBank/DDBJ whole genome shotgun (WGS) entry which is preliminary data.</text>
</comment>
<dbReference type="Proteomes" id="UP000053860">
    <property type="component" value="Unassembled WGS sequence"/>
</dbReference>
<dbReference type="InterPro" id="IPR041700">
    <property type="entry name" value="OMP_b-brl_3"/>
</dbReference>
<comment type="subcellular location">
    <subcellularLocation>
        <location evidence="1">Cell outer membrane</location>
    </subcellularLocation>
</comment>
<organism evidence="5 6">
    <name type="scientific">Proteiniphilum acetatigenes</name>
    <dbReference type="NCBI Taxonomy" id="294710"/>
    <lineage>
        <taxon>Bacteria</taxon>
        <taxon>Pseudomonadati</taxon>
        <taxon>Bacteroidota</taxon>
        <taxon>Bacteroidia</taxon>
        <taxon>Bacteroidales</taxon>
        <taxon>Dysgonomonadaceae</taxon>
        <taxon>Proteiniphilum</taxon>
    </lineage>
</organism>
<proteinExistence type="predicted"/>
<reference evidence="6" key="1">
    <citation type="journal article" date="2015" name="MBio">
        <title>Genome-Resolved Metagenomic Analysis Reveals Roles for Candidate Phyla and Other Microbial Community Members in Biogeochemical Transformations in Oil Reservoirs.</title>
        <authorList>
            <person name="Hu P."/>
            <person name="Tom L."/>
            <person name="Singh A."/>
            <person name="Thomas B.C."/>
            <person name="Baker B.J."/>
            <person name="Piceno Y.M."/>
            <person name="Andersen G.L."/>
            <person name="Banfield J.F."/>
        </authorList>
    </citation>
    <scope>NUCLEOTIDE SEQUENCE [LARGE SCALE GENOMIC DNA]</scope>
</reference>
<evidence type="ECO:0000256" key="3">
    <source>
        <dbReference type="ARBA" id="ARBA00023237"/>
    </source>
</evidence>
<dbReference type="Pfam" id="PF14905">
    <property type="entry name" value="OMP_b-brl_3"/>
    <property type="match status" value="1"/>
</dbReference>
<dbReference type="SUPFAM" id="SSF56935">
    <property type="entry name" value="Porins"/>
    <property type="match status" value="1"/>
</dbReference>
<feature type="domain" description="Outer membrane protein beta-barrel" evidence="4">
    <location>
        <begin position="3"/>
        <end position="294"/>
    </location>
</feature>
<dbReference type="EMBL" id="LGGN01000290">
    <property type="protein sequence ID" value="KUK76188.1"/>
    <property type="molecule type" value="Genomic_DNA"/>
</dbReference>
<evidence type="ECO:0000256" key="2">
    <source>
        <dbReference type="ARBA" id="ARBA00023136"/>
    </source>
</evidence>
<feature type="non-terminal residue" evidence="5">
    <location>
        <position position="1"/>
    </location>
</feature>
<name>A0A101HG39_9BACT</name>
<accession>A0A101HG39</accession>
<dbReference type="GO" id="GO:0009279">
    <property type="term" value="C:cell outer membrane"/>
    <property type="evidence" value="ECO:0007669"/>
    <property type="project" value="UniProtKB-SubCell"/>
</dbReference>
<evidence type="ECO:0000256" key="1">
    <source>
        <dbReference type="ARBA" id="ARBA00004442"/>
    </source>
</evidence>
<dbReference type="AlphaFoldDB" id="A0A101HG39"/>
<protein>
    <recommendedName>
        <fullName evidence="4">Outer membrane protein beta-barrel domain-containing protein</fullName>
    </recommendedName>
</protein>
<gene>
    <name evidence="5" type="ORF">XD92_1315</name>
</gene>
<evidence type="ECO:0000313" key="5">
    <source>
        <dbReference type="EMBL" id="KUK76188.1"/>
    </source>
</evidence>
<dbReference type="InterPro" id="IPR036942">
    <property type="entry name" value="Beta-barrel_TonB_sf"/>
</dbReference>